<dbReference type="Proteomes" id="UP000028990">
    <property type="component" value="Unassembled WGS sequence"/>
</dbReference>
<keyword evidence="2" id="KW-1185">Reference proteome</keyword>
<dbReference type="AlphaFoldDB" id="A0A091DIM8"/>
<name>A0A091DIM8_FUKDA</name>
<sequence>MTREEVQTNKLDGYNRRNNWFWNSKDNQFQDDYRCDDRGPSQRPKLNLTFQTTTKEDDLLTSQSSCATSTLGNKACRVSCRTRRAAIEGTKETEVSASIKTTTQAPATYDHSYQESVYLQGPHLNSPYMLLPDEPS</sequence>
<proteinExistence type="predicted"/>
<organism evidence="1 2">
    <name type="scientific">Fukomys damarensis</name>
    <name type="common">Damaraland mole rat</name>
    <name type="synonym">Cryptomys damarensis</name>
    <dbReference type="NCBI Taxonomy" id="885580"/>
    <lineage>
        <taxon>Eukaryota</taxon>
        <taxon>Metazoa</taxon>
        <taxon>Chordata</taxon>
        <taxon>Craniata</taxon>
        <taxon>Vertebrata</taxon>
        <taxon>Euteleostomi</taxon>
        <taxon>Mammalia</taxon>
        <taxon>Eutheria</taxon>
        <taxon>Euarchontoglires</taxon>
        <taxon>Glires</taxon>
        <taxon>Rodentia</taxon>
        <taxon>Hystricomorpha</taxon>
        <taxon>Bathyergidae</taxon>
        <taxon>Fukomys</taxon>
    </lineage>
</organism>
<evidence type="ECO:0000313" key="1">
    <source>
        <dbReference type="EMBL" id="KFO22626.1"/>
    </source>
</evidence>
<reference evidence="1 2" key="1">
    <citation type="submission" date="2013-11" db="EMBL/GenBank/DDBJ databases">
        <title>The Damaraland mole rat (Fukomys damarensis) genome and evolution of African mole rats.</title>
        <authorList>
            <person name="Gladyshev V.N."/>
            <person name="Fang X."/>
        </authorList>
    </citation>
    <scope>NUCLEOTIDE SEQUENCE [LARGE SCALE GENOMIC DNA]</scope>
    <source>
        <tissue evidence="1">Liver</tissue>
    </source>
</reference>
<accession>A0A091DIM8</accession>
<gene>
    <name evidence="1" type="ORF">H920_15982</name>
</gene>
<dbReference type="EMBL" id="KN123987">
    <property type="protein sequence ID" value="KFO22626.1"/>
    <property type="molecule type" value="Genomic_DNA"/>
</dbReference>
<protein>
    <submittedName>
        <fullName evidence="1">Uncharacterized protein</fullName>
    </submittedName>
</protein>
<evidence type="ECO:0000313" key="2">
    <source>
        <dbReference type="Proteomes" id="UP000028990"/>
    </source>
</evidence>